<evidence type="ECO:0000313" key="4">
    <source>
        <dbReference type="EMBL" id="SVE31821.1"/>
    </source>
</evidence>
<dbReference type="NCBIfam" id="TIGR00253">
    <property type="entry name" value="RNA_bind_YhbY"/>
    <property type="match status" value="1"/>
</dbReference>
<organism evidence="4">
    <name type="scientific">marine metagenome</name>
    <dbReference type="NCBI Taxonomy" id="408172"/>
    <lineage>
        <taxon>unclassified sequences</taxon>
        <taxon>metagenomes</taxon>
        <taxon>ecological metagenomes</taxon>
    </lineage>
</organism>
<gene>
    <name evidence="4" type="ORF">METZ01_LOCUS484675</name>
</gene>
<evidence type="ECO:0000256" key="1">
    <source>
        <dbReference type="ARBA" id="ARBA00022884"/>
    </source>
</evidence>
<proteinExistence type="predicted"/>
<feature type="domain" description="CRM" evidence="3">
    <location>
        <begin position="2"/>
        <end position="98"/>
    </location>
</feature>
<dbReference type="InterPro" id="IPR051925">
    <property type="entry name" value="RNA-binding_domain"/>
</dbReference>
<dbReference type="PANTHER" id="PTHR40065">
    <property type="entry name" value="RNA-BINDING PROTEIN YHBY"/>
    <property type="match status" value="1"/>
</dbReference>
<accession>A0A383CI43</accession>
<keyword evidence="2" id="KW-1133">Transmembrane helix</keyword>
<sequence length="100" mass="11661">MKRLTNNQKKYLRTLAHDLKPVVMIGQHGLSEAVLSELDSTMKKHELLKIKIRVDDRNKKKEMVDKIIKLSEAFLVQIIGSVLIIYRPFEENPIIILPRK</sequence>
<dbReference type="AlphaFoldDB" id="A0A383CI43"/>
<protein>
    <recommendedName>
        <fullName evidence="3">CRM domain-containing protein</fullName>
    </recommendedName>
</protein>
<dbReference type="Pfam" id="PF01985">
    <property type="entry name" value="CRS1_YhbY"/>
    <property type="match status" value="1"/>
</dbReference>
<dbReference type="InterPro" id="IPR001890">
    <property type="entry name" value="RNA-binding_CRM"/>
</dbReference>
<dbReference type="Gene3D" id="3.30.110.60">
    <property type="entry name" value="YhbY-like"/>
    <property type="match status" value="1"/>
</dbReference>
<dbReference type="PROSITE" id="PS51295">
    <property type="entry name" value="CRM"/>
    <property type="match status" value="1"/>
</dbReference>
<dbReference type="GO" id="GO:0003723">
    <property type="term" value="F:RNA binding"/>
    <property type="evidence" value="ECO:0007669"/>
    <property type="project" value="UniProtKB-KW"/>
</dbReference>
<dbReference type="PANTHER" id="PTHR40065:SF3">
    <property type="entry name" value="RNA-BINDING PROTEIN YHBY"/>
    <property type="match status" value="1"/>
</dbReference>
<dbReference type="InterPro" id="IPR017924">
    <property type="entry name" value="RNA-binding_YhbY"/>
</dbReference>
<evidence type="ECO:0000256" key="2">
    <source>
        <dbReference type="SAM" id="Phobius"/>
    </source>
</evidence>
<keyword evidence="1" id="KW-0694">RNA-binding</keyword>
<dbReference type="SMART" id="SM01103">
    <property type="entry name" value="CRS1_YhbY"/>
    <property type="match status" value="1"/>
</dbReference>
<name>A0A383CI43_9ZZZZ</name>
<evidence type="ECO:0000259" key="3">
    <source>
        <dbReference type="PROSITE" id="PS51295"/>
    </source>
</evidence>
<keyword evidence="2" id="KW-0472">Membrane</keyword>
<dbReference type="EMBL" id="UINC01209005">
    <property type="protein sequence ID" value="SVE31821.1"/>
    <property type="molecule type" value="Genomic_DNA"/>
</dbReference>
<reference evidence="4" key="1">
    <citation type="submission" date="2018-05" db="EMBL/GenBank/DDBJ databases">
        <authorList>
            <person name="Lanie J.A."/>
            <person name="Ng W.-L."/>
            <person name="Kazmierczak K.M."/>
            <person name="Andrzejewski T.M."/>
            <person name="Davidsen T.M."/>
            <person name="Wayne K.J."/>
            <person name="Tettelin H."/>
            <person name="Glass J.I."/>
            <person name="Rusch D."/>
            <person name="Podicherti R."/>
            <person name="Tsui H.-C.T."/>
            <person name="Winkler M.E."/>
        </authorList>
    </citation>
    <scope>NUCLEOTIDE SEQUENCE</scope>
</reference>
<keyword evidence="2" id="KW-0812">Transmembrane</keyword>
<dbReference type="InterPro" id="IPR035920">
    <property type="entry name" value="YhbY-like_sf"/>
</dbReference>
<feature type="transmembrane region" description="Helical" evidence="2">
    <location>
        <begin position="67"/>
        <end position="86"/>
    </location>
</feature>
<dbReference type="SUPFAM" id="SSF75471">
    <property type="entry name" value="YhbY-like"/>
    <property type="match status" value="1"/>
</dbReference>